<evidence type="ECO:0000259" key="7">
    <source>
        <dbReference type="Pfam" id="PF01494"/>
    </source>
</evidence>
<sequence>MRLRTSKMTDSTSNFKIIIVGGGPVGLLAAHALHKAGIDFVLLERRSTVQTHQGSSIGLGAPTIRVLDQLGLMDATAKLNHKLSHKYVITDQGKIFSDMYFATWLKEYLGYDLYFVHRSDLLGMLYSTLPDDAKAKILTSKRISDIESNETNAVVTCEDGTSYEGSLVLGADGVHSQVRKHMRTLALARDPNAKVDEERPFLTTYRCLFGYGPTPEGPAESDHWECHATNRSTQMMVGRDKTWFFVYEKLAEPTREKSTYSDKDKEQYADRLGDLFVHEKVRVRDVYKTAQETVLVDLEEGTVRNYAWGRLLLAGDAANKQTPNAGNGFNCGVQDIATLVSMLHGLEKSGGDGGEGSGVSMAAIEKMLCEYQTKRRKFAVEMFDRSALMTRMSTFDKWPLWLLDRYILPGLGLDRILFEKLLAPKIAACEVLSFLPEANFKEGSVPWKHKPLVQEA</sequence>
<dbReference type="GO" id="GO:0004497">
    <property type="term" value="F:monooxygenase activity"/>
    <property type="evidence" value="ECO:0007669"/>
    <property type="project" value="InterPro"/>
</dbReference>
<keyword evidence="9" id="KW-1185">Reference proteome</keyword>
<accession>A0A136JHA1</accession>
<evidence type="ECO:0000256" key="6">
    <source>
        <dbReference type="ARBA" id="ARBA00023002"/>
    </source>
</evidence>
<name>A0A136JHA1_9PEZI</name>
<comment type="similarity">
    <text evidence="3">Belongs to the paxM FAD-dependent monooxygenase family.</text>
</comment>
<evidence type="ECO:0000313" key="8">
    <source>
        <dbReference type="EMBL" id="KXJ96527.1"/>
    </source>
</evidence>
<gene>
    <name evidence="8" type="ORF">Micbo1qcDRAFT_229401</name>
</gene>
<dbReference type="Proteomes" id="UP000070501">
    <property type="component" value="Unassembled WGS sequence"/>
</dbReference>
<dbReference type="InterPro" id="IPR036188">
    <property type="entry name" value="FAD/NAD-bd_sf"/>
</dbReference>
<dbReference type="SUPFAM" id="SSF51905">
    <property type="entry name" value="FAD/NAD(P)-binding domain"/>
    <property type="match status" value="1"/>
</dbReference>
<keyword evidence="4" id="KW-0285">Flavoprotein</keyword>
<evidence type="ECO:0000256" key="2">
    <source>
        <dbReference type="ARBA" id="ARBA00005179"/>
    </source>
</evidence>
<dbReference type="OrthoDB" id="2431938at2759"/>
<dbReference type="Pfam" id="PF01494">
    <property type="entry name" value="FAD_binding_3"/>
    <property type="match status" value="1"/>
</dbReference>
<dbReference type="GO" id="GO:0071949">
    <property type="term" value="F:FAD binding"/>
    <property type="evidence" value="ECO:0007669"/>
    <property type="project" value="InterPro"/>
</dbReference>
<feature type="domain" description="FAD-binding" evidence="7">
    <location>
        <begin position="16"/>
        <end position="348"/>
    </location>
</feature>
<proteinExistence type="inferred from homology"/>
<comment type="pathway">
    <text evidence="2">Secondary metabolite biosynthesis.</text>
</comment>
<dbReference type="EMBL" id="KQ964245">
    <property type="protein sequence ID" value="KXJ96527.1"/>
    <property type="molecule type" value="Genomic_DNA"/>
</dbReference>
<keyword evidence="5" id="KW-0274">FAD</keyword>
<dbReference type="PANTHER" id="PTHR47356">
    <property type="entry name" value="FAD-DEPENDENT MONOOXYGENASE ASQG-RELATED"/>
    <property type="match status" value="1"/>
</dbReference>
<dbReference type="AlphaFoldDB" id="A0A136JHA1"/>
<dbReference type="PRINTS" id="PR00420">
    <property type="entry name" value="RNGMNOXGNASE"/>
</dbReference>
<dbReference type="STRING" id="196109.A0A136JHA1"/>
<comment type="cofactor">
    <cofactor evidence="1">
        <name>FAD</name>
        <dbReference type="ChEBI" id="CHEBI:57692"/>
    </cofactor>
</comment>
<organism evidence="8 9">
    <name type="scientific">Microdochium bolleyi</name>
    <dbReference type="NCBI Taxonomy" id="196109"/>
    <lineage>
        <taxon>Eukaryota</taxon>
        <taxon>Fungi</taxon>
        <taxon>Dikarya</taxon>
        <taxon>Ascomycota</taxon>
        <taxon>Pezizomycotina</taxon>
        <taxon>Sordariomycetes</taxon>
        <taxon>Xylariomycetidae</taxon>
        <taxon>Xylariales</taxon>
        <taxon>Microdochiaceae</taxon>
        <taxon>Microdochium</taxon>
    </lineage>
</organism>
<dbReference type="InterPro" id="IPR002938">
    <property type="entry name" value="FAD-bd"/>
</dbReference>
<dbReference type="PANTHER" id="PTHR47356:SF2">
    <property type="entry name" value="FAD-BINDING DOMAIN-CONTAINING PROTEIN-RELATED"/>
    <property type="match status" value="1"/>
</dbReference>
<evidence type="ECO:0000313" key="9">
    <source>
        <dbReference type="Proteomes" id="UP000070501"/>
    </source>
</evidence>
<evidence type="ECO:0000256" key="3">
    <source>
        <dbReference type="ARBA" id="ARBA00007992"/>
    </source>
</evidence>
<keyword evidence="6" id="KW-0560">Oxidoreductase</keyword>
<reference evidence="9" key="1">
    <citation type="submission" date="2016-02" db="EMBL/GenBank/DDBJ databases">
        <title>Draft genome sequence of Microdochium bolleyi, a fungal endophyte of beachgrass.</title>
        <authorList>
            <consortium name="DOE Joint Genome Institute"/>
            <person name="David A.S."/>
            <person name="May G."/>
            <person name="Haridas S."/>
            <person name="Lim J."/>
            <person name="Wang M."/>
            <person name="Labutti K."/>
            <person name="Lipzen A."/>
            <person name="Barry K."/>
            <person name="Grigoriev I.V."/>
        </authorList>
    </citation>
    <scope>NUCLEOTIDE SEQUENCE [LARGE SCALE GENOMIC DNA]</scope>
    <source>
        <strain evidence="9">J235TASD1</strain>
    </source>
</reference>
<evidence type="ECO:0000256" key="1">
    <source>
        <dbReference type="ARBA" id="ARBA00001974"/>
    </source>
</evidence>
<dbReference type="InterPro" id="IPR050562">
    <property type="entry name" value="FAD_mOase_fung"/>
</dbReference>
<protein>
    <recommendedName>
        <fullName evidence="7">FAD-binding domain-containing protein</fullName>
    </recommendedName>
</protein>
<evidence type="ECO:0000256" key="4">
    <source>
        <dbReference type="ARBA" id="ARBA00022630"/>
    </source>
</evidence>
<dbReference type="InParanoid" id="A0A136JHA1"/>
<evidence type="ECO:0000256" key="5">
    <source>
        <dbReference type="ARBA" id="ARBA00022827"/>
    </source>
</evidence>
<dbReference type="Gene3D" id="3.50.50.60">
    <property type="entry name" value="FAD/NAD(P)-binding domain"/>
    <property type="match status" value="1"/>
</dbReference>